<organism evidence="2 3">
    <name type="scientific">Paraoerskovia sediminicola</name>
    <dbReference type="NCBI Taxonomy" id="1138587"/>
    <lineage>
        <taxon>Bacteria</taxon>
        <taxon>Bacillati</taxon>
        <taxon>Actinomycetota</taxon>
        <taxon>Actinomycetes</taxon>
        <taxon>Micrococcales</taxon>
        <taxon>Cellulomonadaceae</taxon>
        <taxon>Paraoerskovia</taxon>
    </lineage>
</organism>
<evidence type="ECO:0000313" key="2">
    <source>
        <dbReference type="EMBL" id="BDZ40824.1"/>
    </source>
</evidence>
<protein>
    <submittedName>
        <fullName evidence="2">Uncharacterized protein</fullName>
    </submittedName>
</protein>
<name>A0ABM8FYK3_9CELL</name>
<gene>
    <name evidence="2" type="ORF">GCM10025865_01230</name>
</gene>
<keyword evidence="3" id="KW-1185">Reference proteome</keyword>
<dbReference type="EMBL" id="AP027729">
    <property type="protein sequence ID" value="BDZ40824.1"/>
    <property type="molecule type" value="Genomic_DNA"/>
</dbReference>
<dbReference type="RefSeq" id="WP_286218152.1">
    <property type="nucleotide sequence ID" value="NZ_AP027729.1"/>
</dbReference>
<sequence length="59" mass="6498">MSKHKVTLTLPWKSQDGVNHKQGTTVEVDRATRNDLVFLGRARDAKDTPAPSPVDGKVK</sequence>
<reference evidence="3" key="1">
    <citation type="journal article" date="2019" name="Int. J. Syst. Evol. Microbiol.">
        <title>The Global Catalogue of Microorganisms (GCM) 10K type strain sequencing project: providing services to taxonomists for standard genome sequencing and annotation.</title>
        <authorList>
            <consortium name="The Broad Institute Genomics Platform"/>
            <consortium name="The Broad Institute Genome Sequencing Center for Infectious Disease"/>
            <person name="Wu L."/>
            <person name="Ma J."/>
        </authorList>
    </citation>
    <scope>NUCLEOTIDE SEQUENCE [LARGE SCALE GENOMIC DNA]</scope>
    <source>
        <strain evidence="3">NBRC 108565</strain>
    </source>
</reference>
<dbReference type="Proteomes" id="UP001321475">
    <property type="component" value="Chromosome"/>
</dbReference>
<feature type="region of interest" description="Disordered" evidence="1">
    <location>
        <begin position="39"/>
        <end position="59"/>
    </location>
</feature>
<evidence type="ECO:0000313" key="3">
    <source>
        <dbReference type="Proteomes" id="UP001321475"/>
    </source>
</evidence>
<evidence type="ECO:0000256" key="1">
    <source>
        <dbReference type="SAM" id="MobiDB-lite"/>
    </source>
</evidence>
<accession>A0ABM8FYK3</accession>
<proteinExistence type="predicted"/>